<dbReference type="GO" id="GO:0005737">
    <property type="term" value="C:cytoplasm"/>
    <property type="evidence" value="ECO:0007669"/>
    <property type="project" value="UniProtKB-SubCell"/>
</dbReference>
<dbReference type="InterPro" id="IPR028366">
    <property type="entry name" value="PhoU"/>
</dbReference>
<dbReference type="FunFam" id="1.20.58.220:FF:000004">
    <property type="entry name" value="Phosphate-specific transport system accessory protein PhoU"/>
    <property type="match status" value="1"/>
</dbReference>
<evidence type="ECO:0000256" key="2">
    <source>
        <dbReference type="ARBA" id="ARBA00008107"/>
    </source>
</evidence>
<keyword evidence="6" id="KW-0592">Phosphate transport</keyword>
<evidence type="ECO:0000313" key="9">
    <source>
        <dbReference type="Proteomes" id="UP000515570"/>
    </source>
</evidence>
<sequence length="243" mass="27556">MRTAFRDSLNAFADDVIVLCDTVRSVAQKSLTALLEADLQEAEDALTLAEELPEIKRRCEQRAVELLATEGPLARDLRQVISSIYIVDDLARMGMLAQHVAKSARRRHPACAVPEPVVPYFAEVARLNLEMVDKIRHLLSNANADVAMVLVTDDDLVDDIHEHLMMMLTRRDWPHGTVAAVDVTLLSRFLERFADHAVNVAARIVYLATGLTPHEYQERRNEEREEADWAKRFAELEARFSEQ</sequence>
<proteinExistence type="inferred from homology"/>
<dbReference type="GO" id="GO:0045936">
    <property type="term" value="P:negative regulation of phosphate metabolic process"/>
    <property type="evidence" value="ECO:0007669"/>
    <property type="project" value="InterPro"/>
</dbReference>
<organism evidence="8 9">
    <name type="scientific">Corynebacterium hindlerae</name>
    <dbReference type="NCBI Taxonomy" id="699041"/>
    <lineage>
        <taxon>Bacteria</taxon>
        <taxon>Bacillati</taxon>
        <taxon>Actinomycetota</taxon>
        <taxon>Actinomycetes</taxon>
        <taxon>Mycobacteriales</taxon>
        <taxon>Corynebacteriaceae</taxon>
        <taxon>Corynebacterium</taxon>
    </lineage>
</organism>
<comment type="subunit">
    <text evidence="3">Homodimer.</text>
</comment>
<dbReference type="Gene3D" id="1.20.58.220">
    <property type="entry name" value="Phosphate transport system protein phou homolog 2, domain 2"/>
    <property type="match status" value="1"/>
</dbReference>
<dbReference type="PANTHER" id="PTHR42930">
    <property type="entry name" value="PHOSPHATE-SPECIFIC TRANSPORT SYSTEM ACCESSORY PROTEIN PHOU"/>
    <property type="match status" value="1"/>
</dbReference>
<dbReference type="AlphaFoldDB" id="A0A7G5FDG6"/>
<dbReference type="RefSeq" id="WP_182385465.1">
    <property type="nucleotide sequence ID" value="NZ_CP059833.1"/>
</dbReference>
<dbReference type="InterPro" id="IPR038078">
    <property type="entry name" value="PhoU-like_sf"/>
</dbReference>
<comment type="similarity">
    <text evidence="2">Belongs to the PhoU family.</text>
</comment>
<evidence type="ECO:0000313" key="8">
    <source>
        <dbReference type="EMBL" id="QMV84657.1"/>
    </source>
</evidence>
<feature type="domain" description="PhoU" evidence="7">
    <location>
        <begin position="123"/>
        <end position="203"/>
    </location>
</feature>
<protein>
    <submittedName>
        <fullName evidence="8">Phosphate signaling complex protein PhoU</fullName>
    </submittedName>
</protein>
<evidence type="ECO:0000259" key="7">
    <source>
        <dbReference type="Pfam" id="PF01895"/>
    </source>
</evidence>
<dbReference type="PANTHER" id="PTHR42930:SF3">
    <property type="entry name" value="PHOSPHATE-SPECIFIC TRANSPORT SYSTEM ACCESSORY PROTEIN PHOU"/>
    <property type="match status" value="1"/>
</dbReference>
<gene>
    <name evidence="8" type="primary">phoU</name>
    <name evidence="8" type="ORF">HW450_09875</name>
</gene>
<dbReference type="NCBIfam" id="TIGR02135">
    <property type="entry name" value="phoU_full"/>
    <property type="match status" value="1"/>
</dbReference>
<accession>A0A7G5FDG6</accession>
<keyword evidence="4" id="KW-0813">Transport</keyword>
<feature type="domain" description="PhoU" evidence="7">
    <location>
        <begin position="19"/>
        <end position="103"/>
    </location>
</feature>
<dbReference type="SUPFAM" id="SSF109755">
    <property type="entry name" value="PhoU-like"/>
    <property type="match status" value="1"/>
</dbReference>
<comment type="subcellular location">
    <subcellularLocation>
        <location evidence="1">Cytoplasm</location>
    </subcellularLocation>
</comment>
<dbReference type="InterPro" id="IPR026022">
    <property type="entry name" value="PhoU_dom"/>
</dbReference>
<name>A0A7G5FDG6_9CORY</name>
<evidence type="ECO:0000256" key="1">
    <source>
        <dbReference type="ARBA" id="ARBA00004496"/>
    </source>
</evidence>
<dbReference type="GO" id="GO:0030643">
    <property type="term" value="P:intracellular phosphate ion homeostasis"/>
    <property type="evidence" value="ECO:0007669"/>
    <property type="project" value="InterPro"/>
</dbReference>
<dbReference type="GO" id="GO:0006817">
    <property type="term" value="P:phosphate ion transport"/>
    <property type="evidence" value="ECO:0007669"/>
    <property type="project" value="UniProtKB-KW"/>
</dbReference>
<reference evidence="8 9" key="1">
    <citation type="submission" date="2020-07" db="EMBL/GenBank/DDBJ databases">
        <title>non toxigenic Corynebacterium sp. nov from a clinical source.</title>
        <authorList>
            <person name="Bernier A.-M."/>
            <person name="Bernard K."/>
        </authorList>
    </citation>
    <scope>NUCLEOTIDE SEQUENCE [LARGE SCALE GENOMIC DNA]</scope>
    <source>
        <strain evidence="9">NML 93-0612</strain>
    </source>
</reference>
<evidence type="ECO:0000256" key="6">
    <source>
        <dbReference type="ARBA" id="ARBA00022592"/>
    </source>
</evidence>
<evidence type="ECO:0000256" key="5">
    <source>
        <dbReference type="ARBA" id="ARBA00022490"/>
    </source>
</evidence>
<keyword evidence="5" id="KW-0963">Cytoplasm</keyword>
<keyword evidence="9" id="KW-1185">Reference proteome</keyword>
<dbReference type="EMBL" id="CP059833">
    <property type="protein sequence ID" value="QMV84657.1"/>
    <property type="molecule type" value="Genomic_DNA"/>
</dbReference>
<dbReference type="Proteomes" id="UP000515570">
    <property type="component" value="Chromosome"/>
</dbReference>
<evidence type="ECO:0000256" key="3">
    <source>
        <dbReference type="ARBA" id="ARBA00011738"/>
    </source>
</evidence>
<dbReference type="Pfam" id="PF01895">
    <property type="entry name" value="PhoU"/>
    <property type="match status" value="2"/>
</dbReference>
<evidence type="ECO:0000256" key="4">
    <source>
        <dbReference type="ARBA" id="ARBA00022448"/>
    </source>
</evidence>